<name>A0ABZ0RWY7_9BACI</name>
<protein>
    <submittedName>
        <fullName evidence="1">Uncharacterized protein</fullName>
    </submittedName>
</protein>
<organism evidence="1 2">
    <name type="scientific">Lysinibacillus louembei</name>
    <dbReference type="NCBI Taxonomy" id="1470088"/>
    <lineage>
        <taxon>Bacteria</taxon>
        <taxon>Bacillati</taxon>
        <taxon>Bacillota</taxon>
        <taxon>Bacilli</taxon>
        <taxon>Bacillales</taxon>
        <taxon>Bacillaceae</taxon>
        <taxon>Lysinibacillus</taxon>
    </lineage>
</organism>
<evidence type="ECO:0000313" key="2">
    <source>
        <dbReference type="Proteomes" id="UP001322664"/>
    </source>
</evidence>
<evidence type="ECO:0000313" key="1">
    <source>
        <dbReference type="EMBL" id="WPK12748.1"/>
    </source>
</evidence>
<gene>
    <name evidence="1" type="ORF">R6U77_03330</name>
</gene>
<reference evidence="1 2" key="1">
    <citation type="submission" date="2023-09" db="EMBL/GenBank/DDBJ databases">
        <authorList>
            <person name="Page C.A."/>
            <person name="Perez-Diaz I.M."/>
        </authorList>
    </citation>
    <scope>NUCLEOTIDE SEQUENCE [LARGE SCALE GENOMIC DNA]</scope>
    <source>
        <strain evidence="1 2">Ll15</strain>
    </source>
</reference>
<accession>A0ABZ0RWY7</accession>
<dbReference type="EMBL" id="CP137624">
    <property type="protein sequence ID" value="WPK12748.1"/>
    <property type="molecule type" value="Genomic_DNA"/>
</dbReference>
<keyword evidence="2" id="KW-1185">Reference proteome</keyword>
<sequence length="104" mass="12344">MKFKKTSILFIILIVLFITKPSEATFDKWLLKKYGYACTEDICLSQKSSKENIIITKEEKDYFFFNMRNIKLQEKDNRQTMLMFIQGTGILGWYIPFTIKPVVK</sequence>
<proteinExistence type="predicted"/>
<dbReference type="Proteomes" id="UP001322664">
    <property type="component" value="Chromosome"/>
</dbReference>
<dbReference type="RefSeq" id="WP_319837434.1">
    <property type="nucleotide sequence ID" value="NZ_CP137624.1"/>
</dbReference>